<dbReference type="Proteomes" id="UP000658720">
    <property type="component" value="Unassembled WGS sequence"/>
</dbReference>
<evidence type="ECO:0000313" key="2">
    <source>
        <dbReference type="EMBL" id="MBE9255318.1"/>
    </source>
</evidence>
<comment type="caution">
    <text evidence="2">The sequence shown here is derived from an EMBL/GenBank/DDBJ whole genome shotgun (WGS) entry which is preliminary data.</text>
</comment>
<accession>A0ABR9VWT7</accession>
<organism evidence="2 3">
    <name type="scientific">Synechocystis salina LEGE 00031</name>
    <dbReference type="NCBI Taxonomy" id="1828736"/>
    <lineage>
        <taxon>Bacteria</taxon>
        <taxon>Bacillati</taxon>
        <taxon>Cyanobacteriota</taxon>
        <taxon>Cyanophyceae</taxon>
        <taxon>Synechococcales</taxon>
        <taxon>Merismopediaceae</taxon>
        <taxon>Synechocystis</taxon>
    </lineage>
</organism>
<evidence type="ECO:0008006" key="4">
    <source>
        <dbReference type="Google" id="ProtNLM"/>
    </source>
</evidence>
<sequence length="444" mass="51014">MADDENIAEPQPVYTGTILYPSPSPYALAITPLVQLKKIFQSLYTSLLKIMWQELWAGEVQNNEAFNLILFLIFLLLAWLTFSFRTASQWLFTLFFIFWFIDNSISHRNFQRGHYIRRVYLRLNRAGNLSWQLQLPQRPPLSMEFNPGQVRAIGVRRREIRGGAFQDKLATVWQGQLLLYDGSDWIFEEDQNLDRVLGAIATIQELLGEPVPVGFEASHGPGAYALNPITTQEEARLLQQGQGVGIKRTERKWQIFSRWRWGDSWLLIQQIFRESGFLLFVMLMMGFMVQLGAILDGFRRAFAGEMVYVEIPTNFGLMMPWQDWRIGLPLLLAIAIMIYRGWRLSRVKYCAVDQHFVRANLDNQPLGKVPTDAVEAVLTVGQEKPEILVLTASHSLVIPSFQRLEEALTYTCILSKAINAFVLAKRQPEATETTIHPKEFADEP</sequence>
<feature type="transmembrane region" description="Helical" evidence="1">
    <location>
        <begin position="324"/>
        <end position="342"/>
    </location>
</feature>
<feature type="transmembrane region" description="Helical" evidence="1">
    <location>
        <begin position="88"/>
        <end position="105"/>
    </location>
</feature>
<keyword evidence="1" id="KW-1133">Transmembrane helix</keyword>
<keyword evidence="1" id="KW-0812">Transmembrane</keyword>
<evidence type="ECO:0000256" key="1">
    <source>
        <dbReference type="SAM" id="Phobius"/>
    </source>
</evidence>
<name>A0ABR9VWT7_9SYNC</name>
<gene>
    <name evidence="2" type="ORF">IQ217_16040</name>
</gene>
<feature type="transmembrane region" description="Helical" evidence="1">
    <location>
        <begin position="277"/>
        <end position="295"/>
    </location>
</feature>
<dbReference type="RefSeq" id="WP_194020722.1">
    <property type="nucleotide sequence ID" value="NZ_JADEVV010000058.1"/>
</dbReference>
<dbReference type="EMBL" id="JADEVV010000058">
    <property type="protein sequence ID" value="MBE9255318.1"/>
    <property type="molecule type" value="Genomic_DNA"/>
</dbReference>
<protein>
    <recommendedName>
        <fullName evidence="4">DUF304 domain-containing protein</fullName>
    </recommendedName>
</protein>
<reference evidence="2 3" key="1">
    <citation type="submission" date="2020-10" db="EMBL/GenBank/DDBJ databases">
        <authorList>
            <person name="Castelo-Branco R."/>
            <person name="Eusebio N."/>
            <person name="Adriana R."/>
            <person name="Vieira A."/>
            <person name="Brugerolle De Fraissinette N."/>
            <person name="Rezende De Castro R."/>
            <person name="Schneider M.P."/>
            <person name="Vasconcelos V."/>
            <person name="Leao P.N."/>
        </authorList>
    </citation>
    <scope>NUCLEOTIDE SEQUENCE [LARGE SCALE GENOMIC DNA]</scope>
    <source>
        <strain evidence="2 3">LEGE 00031</strain>
    </source>
</reference>
<keyword evidence="1" id="KW-0472">Membrane</keyword>
<evidence type="ECO:0000313" key="3">
    <source>
        <dbReference type="Proteomes" id="UP000658720"/>
    </source>
</evidence>
<feature type="transmembrane region" description="Helical" evidence="1">
    <location>
        <begin position="65"/>
        <end position="82"/>
    </location>
</feature>
<proteinExistence type="predicted"/>
<keyword evidence="3" id="KW-1185">Reference proteome</keyword>